<evidence type="ECO:0000256" key="1">
    <source>
        <dbReference type="SAM" id="MobiDB-lite"/>
    </source>
</evidence>
<name>A0AAW0ALB2_9AGAR</name>
<gene>
    <name evidence="2" type="ORF">R3P38DRAFT_3207477</name>
</gene>
<proteinExistence type="predicted"/>
<feature type="compositionally biased region" description="Pro residues" evidence="1">
    <location>
        <begin position="188"/>
        <end position="201"/>
    </location>
</feature>
<dbReference type="AlphaFoldDB" id="A0AAW0ALB2"/>
<reference evidence="2 3" key="1">
    <citation type="journal article" date="2024" name="J Genomics">
        <title>Draft genome sequencing and assembly of Favolaschia claudopus CIRM-BRFM 2984 isolated from oak limbs.</title>
        <authorList>
            <person name="Navarro D."/>
            <person name="Drula E."/>
            <person name="Chaduli D."/>
            <person name="Cazenave R."/>
            <person name="Ahrendt S."/>
            <person name="Wang J."/>
            <person name="Lipzen A."/>
            <person name="Daum C."/>
            <person name="Barry K."/>
            <person name="Grigoriev I.V."/>
            <person name="Favel A."/>
            <person name="Rosso M.N."/>
            <person name="Martin F."/>
        </authorList>
    </citation>
    <scope>NUCLEOTIDE SEQUENCE [LARGE SCALE GENOMIC DNA]</scope>
    <source>
        <strain evidence="2 3">CIRM-BRFM 2984</strain>
    </source>
</reference>
<comment type="caution">
    <text evidence="2">The sequence shown here is derived from an EMBL/GenBank/DDBJ whole genome shotgun (WGS) entry which is preliminary data.</text>
</comment>
<organism evidence="2 3">
    <name type="scientific">Favolaschia claudopus</name>
    <dbReference type="NCBI Taxonomy" id="2862362"/>
    <lineage>
        <taxon>Eukaryota</taxon>
        <taxon>Fungi</taxon>
        <taxon>Dikarya</taxon>
        <taxon>Basidiomycota</taxon>
        <taxon>Agaricomycotina</taxon>
        <taxon>Agaricomycetes</taxon>
        <taxon>Agaricomycetidae</taxon>
        <taxon>Agaricales</taxon>
        <taxon>Marasmiineae</taxon>
        <taxon>Mycenaceae</taxon>
        <taxon>Favolaschia</taxon>
    </lineage>
</organism>
<sequence length="276" mass="30288">MPCAAVPTCLLYRRYLWHLHEDTWSAAGLHGRVTASRIQQDLRGASPSSFARVDRSLYLVPSNTHPPPHPRPAAFSGYGLQQSLRRLYLALPPVRRRTRAELILARDMDACGAVASCLSVPLVYAVRWAGLKMSRRLAYERLVDWDGFGATGMRTHRYRMIEGGWGDGFACERGRGSVDEPYLDKALPAPPNPSSWPPSLPSTPSATSSALPHPSRSRMLDATSLMNGSNASSSSSSAVSSRRDCTSAFYSRPLLYHALSFSSATSLRIGLDSRRP</sequence>
<dbReference type="EMBL" id="JAWWNJ010000060">
    <property type="protein sequence ID" value="KAK7013323.1"/>
    <property type="molecule type" value="Genomic_DNA"/>
</dbReference>
<evidence type="ECO:0000313" key="3">
    <source>
        <dbReference type="Proteomes" id="UP001362999"/>
    </source>
</evidence>
<dbReference type="Proteomes" id="UP001362999">
    <property type="component" value="Unassembled WGS sequence"/>
</dbReference>
<evidence type="ECO:0000313" key="2">
    <source>
        <dbReference type="EMBL" id="KAK7013323.1"/>
    </source>
</evidence>
<feature type="region of interest" description="Disordered" evidence="1">
    <location>
        <begin position="181"/>
        <end position="216"/>
    </location>
</feature>
<keyword evidence="3" id="KW-1185">Reference proteome</keyword>
<protein>
    <submittedName>
        <fullName evidence="2">Uncharacterized protein</fullName>
    </submittedName>
</protein>
<accession>A0AAW0ALB2</accession>
<feature type="compositionally biased region" description="Low complexity" evidence="1">
    <location>
        <begin position="202"/>
        <end position="214"/>
    </location>
</feature>